<dbReference type="HOGENOM" id="CLU_3270250_0_0_9"/>
<name>U2PKA9_EUBRA</name>
<evidence type="ECO:0000313" key="2">
    <source>
        <dbReference type="Proteomes" id="UP000016608"/>
    </source>
</evidence>
<dbReference type="EMBL" id="AWVJ01000128">
    <property type="protein sequence ID" value="ERK44199.1"/>
    <property type="molecule type" value="Genomic_DNA"/>
</dbReference>
<organism evidence="1 2">
    <name type="scientific">Eubacterium ramulus ATCC 29099</name>
    <dbReference type="NCBI Taxonomy" id="1256908"/>
    <lineage>
        <taxon>Bacteria</taxon>
        <taxon>Bacillati</taxon>
        <taxon>Bacillota</taxon>
        <taxon>Clostridia</taxon>
        <taxon>Eubacteriales</taxon>
        <taxon>Eubacteriaceae</taxon>
        <taxon>Eubacterium</taxon>
    </lineage>
</organism>
<proteinExistence type="predicted"/>
<comment type="caution">
    <text evidence="1">The sequence shown here is derived from an EMBL/GenBank/DDBJ whole genome shotgun (WGS) entry which is preliminary data.</text>
</comment>
<reference evidence="1 2" key="1">
    <citation type="submission" date="2013-06" db="EMBL/GenBank/DDBJ databases">
        <authorList>
            <person name="Weinstock G."/>
            <person name="Sodergren E."/>
            <person name="Lobos E.A."/>
            <person name="Fulton L."/>
            <person name="Fulton R."/>
            <person name="Courtney L."/>
            <person name="Fronick C."/>
            <person name="O'Laughlin M."/>
            <person name="Godfrey J."/>
            <person name="Wilson R.M."/>
            <person name="Miner T."/>
            <person name="Farmer C."/>
            <person name="Delehaunty K."/>
            <person name="Cordes M."/>
            <person name="Minx P."/>
            <person name="Tomlinson C."/>
            <person name="Chen J."/>
            <person name="Wollam A."/>
            <person name="Pepin K.H."/>
            <person name="Bhonagiri V."/>
            <person name="Zhang X."/>
            <person name="Warren W."/>
            <person name="Mitreva M."/>
            <person name="Mardis E.R."/>
            <person name="Wilson R.K."/>
        </authorList>
    </citation>
    <scope>NUCLEOTIDE SEQUENCE [LARGE SCALE GENOMIC DNA]</scope>
    <source>
        <strain evidence="1 2">ATCC 29099</strain>
    </source>
</reference>
<protein>
    <submittedName>
        <fullName evidence="1">Uncharacterized protein</fullName>
    </submittedName>
</protein>
<dbReference type="PATRIC" id="fig|1256908.3.peg.1933"/>
<keyword evidence="2" id="KW-1185">Reference proteome</keyword>
<accession>U2PKA9</accession>
<evidence type="ECO:0000313" key="1">
    <source>
        <dbReference type="EMBL" id="ERK44199.1"/>
    </source>
</evidence>
<gene>
    <name evidence="1" type="ORF">HMPREF0373_02093</name>
</gene>
<sequence length="41" mass="4417">MGYWISGRKSVPLFLILRNSGCCLGKPAIAGLFFESEGQAV</sequence>
<dbReference type="Proteomes" id="UP000016608">
    <property type="component" value="Unassembled WGS sequence"/>
</dbReference>
<dbReference type="AlphaFoldDB" id="U2PKA9"/>